<evidence type="ECO:0000256" key="1">
    <source>
        <dbReference type="SAM" id="MobiDB-lite"/>
    </source>
</evidence>
<accession>A0A6L2KS11</accession>
<evidence type="ECO:0008006" key="3">
    <source>
        <dbReference type="Google" id="ProtNLM"/>
    </source>
</evidence>
<feature type="region of interest" description="Disordered" evidence="1">
    <location>
        <begin position="211"/>
        <end position="234"/>
    </location>
</feature>
<proteinExistence type="predicted"/>
<sequence length="245" mass="27902">MPKVLSQAWEKFFKIQHAQSEDTNEFLQKLLEDLQIIRNSSKAIAPVLPTEDTKYSLSIGDEHLSTIQETESGELIKSSVENLVPILNTLFDSSPKFDYLKEFSGELMPTSIINEERIKREHGDYISLMKKLLTINSVPRPLENFHVNAIIETLPTSPILVEDSDSLREEIDIFTGTDDLMPSGIESDDYDSKEDIHFLEELLSNDSILIPENESSDFDHHDEPSFPHPPLEPPDVKVFFGFEPD</sequence>
<protein>
    <recommendedName>
        <fullName evidence="3">Reverse transcriptase domain-containing protein</fullName>
    </recommendedName>
</protein>
<dbReference type="AlphaFoldDB" id="A0A6L2KS11"/>
<name>A0A6L2KS11_TANCI</name>
<comment type="caution">
    <text evidence="2">The sequence shown here is derived from an EMBL/GenBank/DDBJ whole genome shotgun (WGS) entry which is preliminary data.</text>
</comment>
<reference evidence="2" key="1">
    <citation type="journal article" date="2019" name="Sci. Rep.">
        <title>Draft genome of Tanacetum cinerariifolium, the natural source of mosquito coil.</title>
        <authorList>
            <person name="Yamashiro T."/>
            <person name="Shiraishi A."/>
            <person name="Satake H."/>
            <person name="Nakayama K."/>
        </authorList>
    </citation>
    <scope>NUCLEOTIDE SEQUENCE</scope>
</reference>
<gene>
    <name evidence="2" type="ORF">Tci_022793</name>
</gene>
<dbReference type="EMBL" id="BKCJ010002771">
    <property type="protein sequence ID" value="GEU50815.1"/>
    <property type="molecule type" value="Genomic_DNA"/>
</dbReference>
<evidence type="ECO:0000313" key="2">
    <source>
        <dbReference type="EMBL" id="GEU50815.1"/>
    </source>
</evidence>
<organism evidence="2">
    <name type="scientific">Tanacetum cinerariifolium</name>
    <name type="common">Dalmatian daisy</name>
    <name type="synonym">Chrysanthemum cinerariifolium</name>
    <dbReference type="NCBI Taxonomy" id="118510"/>
    <lineage>
        <taxon>Eukaryota</taxon>
        <taxon>Viridiplantae</taxon>
        <taxon>Streptophyta</taxon>
        <taxon>Embryophyta</taxon>
        <taxon>Tracheophyta</taxon>
        <taxon>Spermatophyta</taxon>
        <taxon>Magnoliopsida</taxon>
        <taxon>eudicotyledons</taxon>
        <taxon>Gunneridae</taxon>
        <taxon>Pentapetalae</taxon>
        <taxon>asterids</taxon>
        <taxon>campanulids</taxon>
        <taxon>Asterales</taxon>
        <taxon>Asteraceae</taxon>
        <taxon>Asteroideae</taxon>
        <taxon>Anthemideae</taxon>
        <taxon>Anthemidinae</taxon>
        <taxon>Tanacetum</taxon>
    </lineage>
</organism>